<dbReference type="PANTHER" id="PTHR42759:SF5">
    <property type="entry name" value="METHANOL DEHYDROGENASE REGULATOR"/>
    <property type="match status" value="1"/>
</dbReference>
<keyword evidence="4" id="KW-1185">Reference proteome</keyword>
<sequence length="321" mass="35956">MTEQQNIDKVHIFHEQLKEQLHKFIVGYDNLLDLLSITLLTDGALLMEGIPGTAKTTICKIFAQNIGGKFGRLQGAVDVLPMDVIGVQKYLQSQGDFSFEKGPIFSNVFLVDEINRMTPKAQGALLEALAERQVTVDNLTFPLPYPFVVIATQNPYEMEGTFNLIESQKDRFTLSYQIQYLNVGDEVSILRKGIDRGLYMDTLEQSCEAITTLTDILTMQETVKNVYASDDILAYIGDLIMATRLHNDVKLGISTRGSLSLLRSAMAYAAIHGRDYVIPDDVKFLAIYCFNHRLILKREAVLGGITIQRVISDILESVPVR</sequence>
<reference evidence="3 4" key="1">
    <citation type="journal article" date="2009" name="Stand. Genomic Sci.">
        <title>Complete genome sequence of Methanocorpusculum labreanum type strain Z.</title>
        <authorList>
            <person name="Anderson I.J."/>
            <person name="Sieprawska-Lupa M."/>
            <person name="Goltsman E."/>
            <person name="Lapidus A."/>
            <person name="Copeland A."/>
            <person name="Glavina Del Rio T."/>
            <person name="Tice H."/>
            <person name="Dalin E."/>
            <person name="Barry K."/>
            <person name="Pitluck S."/>
            <person name="Hauser L."/>
            <person name="Land M."/>
            <person name="Lucas S."/>
            <person name="Richardson P."/>
            <person name="Whitman W.B."/>
            <person name="Kyrpides N.C."/>
        </authorList>
    </citation>
    <scope>NUCLEOTIDE SEQUENCE [LARGE SCALE GENOMIC DNA]</scope>
    <source>
        <strain evidence="4">ATCC 43576 / DSM 4855 / Z</strain>
    </source>
</reference>
<dbReference type="GeneID" id="4794829"/>
<evidence type="ECO:0000313" key="4">
    <source>
        <dbReference type="Proteomes" id="UP000000365"/>
    </source>
</evidence>
<evidence type="ECO:0000313" key="3">
    <source>
        <dbReference type="EMBL" id="ABN07049.1"/>
    </source>
</evidence>
<dbReference type="Gene3D" id="1.10.8.80">
    <property type="entry name" value="Magnesium chelatase subunit I, C-Terminal domain"/>
    <property type="match status" value="1"/>
</dbReference>
<dbReference type="EMBL" id="CP000559">
    <property type="protein sequence ID" value="ABN07049.1"/>
    <property type="molecule type" value="Genomic_DNA"/>
</dbReference>
<evidence type="ECO:0000259" key="2">
    <source>
        <dbReference type="Pfam" id="PF17863"/>
    </source>
</evidence>
<dbReference type="Gene3D" id="3.40.50.300">
    <property type="entry name" value="P-loop containing nucleotide triphosphate hydrolases"/>
    <property type="match status" value="1"/>
</dbReference>
<accession>A2SRU3</accession>
<evidence type="ECO:0000259" key="1">
    <source>
        <dbReference type="Pfam" id="PF07726"/>
    </source>
</evidence>
<dbReference type="SUPFAM" id="SSF52540">
    <property type="entry name" value="P-loop containing nucleoside triphosphate hydrolases"/>
    <property type="match status" value="1"/>
</dbReference>
<dbReference type="OrthoDB" id="24581at2157"/>
<dbReference type="Proteomes" id="UP000000365">
    <property type="component" value="Chromosome"/>
</dbReference>
<dbReference type="RefSeq" id="WP_011833250.1">
    <property type="nucleotide sequence ID" value="NC_008942.1"/>
</dbReference>
<proteinExistence type="predicted"/>
<name>A2SRU3_METLZ</name>
<protein>
    <submittedName>
        <fullName evidence="3">ATPase associated with various cellular activities, AAA_3</fullName>
    </submittedName>
</protein>
<feature type="domain" description="ChlI/MoxR AAA lid" evidence="2">
    <location>
        <begin position="241"/>
        <end position="313"/>
    </location>
</feature>
<dbReference type="KEGG" id="mla:Mlab_0878"/>
<dbReference type="InterPro" id="IPR041628">
    <property type="entry name" value="ChlI/MoxR_AAA_lid"/>
</dbReference>
<feature type="domain" description="ATPase AAA-3" evidence="1">
    <location>
        <begin position="45"/>
        <end position="174"/>
    </location>
</feature>
<dbReference type="Pfam" id="PF17863">
    <property type="entry name" value="AAA_lid_2"/>
    <property type="match status" value="1"/>
</dbReference>
<dbReference type="AlphaFoldDB" id="A2SRU3"/>
<dbReference type="PANTHER" id="PTHR42759">
    <property type="entry name" value="MOXR FAMILY PROTEIN"/>
    <property type="match status" value="1"/>
</dbReference>
<dbReference type="HOGENOM" id="CLU_034716_2_2_2"/>
<dbReference type="GO" id="GO:0016887">
    <property type="term" value="F:ATP hydrolysis activity"/>
    <property type="evidence" value="ECO:0007669"/>
    <property type="project" value="InterPro"/>
</dbReference>
<dbReference type="InterPro" id="IPR050764">
    <property type="entry name" value="CbbQ/NirQ/NorQ/GpvN"/>
</dbReference>
<dbReference type="InterPro" id="IPR027417">
    <property type="entry name" value="P-loop_NTPase"/>
</dbReference>
<dbReference type="InterPro" id="IPR011703">
    <property type="entry name" value="ATPase_AAA-3"/>
</dbReference>
<dbReference type="GO" id="GO:0005524">
    <property type="term" value="F:ATP binding"/>
    <property type="evidence" value="ECO:0007669"/>
    <property type="project" value="InterPro"/>
</dbReference>
<organism evidence="3 4">
    <name type="scientific">Methanocorpusculum labreanum (strain ATCC 43576 / DSM 4855 / Z)</name>
    <dbReference type="NCBI Taxonomy" id="410358"/>
    <lineage>
        <taxon>Archaea</taxon>
        <taxon>Methanobacteriati</taxon>
        <taxon>Methanobacteriota</taxon>
        <taxon>Stenosarchaea group</taxon>
        <taxon>Methanomicrobia</taxon>
        <taxon>Methanomicrobiales</taxon>
        <taxon>Methanocorpusculaceae</taxon>
        <taxon>Methanocorpusculum</taxon>
    </lineage>
</organism>
<gene>
    <name evidence="3" type="ordered locus">Mlab_0878</name>
</gene>
<dbReference type="Pfam" id="PF07726">
    <property type="entry name" value="AAA_3"/>
    <property type="match status" value="1"/>
</dbReference>
<dbReference type="PIRSF" id="PIRSF002849">
    <property type="entry name" value="AAA_ATPase_chaperone_MoxR_prd"/>
    <property type="match status" value="1"/>
</dbReference>
<dbReference type="eggNOG" id="arCOG00435">
    <property type="taxonomic scope" value="Archaea"/>
</dbReference>
<dbReference type="STRING" id="410358.Mlab_0878"/>